<gene>
    <name evidence="2" type="ORF">GTP90_27060</name>
</gene>
<proteinExistence type="predicted"/>
<keyword evidence="1" id="KW-0812">Transmembrane</keyword>
<organism evidence="2 3">
    <name type="scientific">Duganella vulcania</name>
    <dbReference type="NCBI Taxonomy" id="2692166"/>
    <lineage>
        <taxon>Bacteria</taxon>
        <taxon>Pseudomonadati</taxon>
        <taxon>Pseudomonadota</taxon>
        <taxon>Betaproteobacteria</taxon>
        <taxon>Burkholderiales</taxon>
        <taxon>Oxalobacteraceae</taxon>
        <taxon>Telluria group</taxon>
        <taxon>Duganella</taxon>
    </lineage>
</organism>
<dbReference type="AlphaFoldDB" id="A0A845GXV7"/>
<reference evidence="2" key="1">
    <citation type="submission" date="2019-12" db="EMBL/GenBank/DDBJ databases">
        <title>Novel species isolated from a subtropical stream in China.</title>
        <authorList>
            <person name="Lu H."/>
        </authorList>
    </citation>
    <scope>NUCLEOTIDE SEQUENCE [LARGE SCALE GENOMIC DNA]</scope>
    <source>
        <strain evidence="2">FT81W</strain>
    </source>
</reference>
<evidence type="ECO:0000313" key="3">
    <source>
        <dbReference type="Proteomes" id="UP000447355"/>
    </source>
</evidence>
<dbReference type="RefSeq" id="WP_161086414.1">
    <property type="nucleotide sequence ID" value="NZ_WWCX01000076.1"/>
</dbReference>
<evidence type="ECO:0000313" key="2">
    <source>
        <dbReference type="EMBL" id="MYM97517.1"/>
    </source>
</evidence>
<keyword evidence="1" id="KW-0472">Membrane</keyword>
<comment type="caution">
    <text evidence="2">The sequence shown here is derived from an EMBL/GenBank/DDBJ whole genome shotgun (WGS) entry which is preliminary data.</text>
</comment>
<dbReference type="EMBL" id="WWCX01000076">
    <property type="protein sequence ID" value="MYM97517.1"/>
    <property type="molecule type" value="Genomic_DNA"/>
</dbReference>
<keyword evidence="1" id="KW-1133">Transmembrane helix</keyword>
<name>A0A845GXV7_9BURK</name>
<protein>
    <submittedName>
        <fullName evidence="2">Uncharacterized protein</fullName>
    </submittedName>
</protein>
<accession>A0A845GXV7</accession>
<evidence type="ECO:0000256" key="1">
    <source>
        <dbReference type="SAM" id="Phobius"/>
    </source>
</evidence>
<dbReference type="Proteomes" id="UP000447355">
    <property type="component" value="Unassembled WGS sequence"/>
</dbReference>
<sequence>MDPHPDAEWRNYVGLFCASCALVTGAVTVLNYQVDPYLTHQWQTPSVQRLRPGREKLSAWGKTYALAKFKPAVLYVGNSRTELGLPTRAPAFAGQDVFNGALSGASLADAMDMARHAAHVGQLKTVVWGMDPPSFSMEIGNTDFNRELVAEGPLYLWRRGLLDARRALAFDMTADSVRLLRGSLGRDCRSSLAFYGQRDDACVRDRIESLGGTGAVIIPRVREYLRGEGPTAEAMTALQRSLADLCAAGTGIRLYLNPTHAMTADALYWAGKWPALETWQRALAQLGERHRAAGCDVRIFDFSGFNSVTTEAIPQVSHRSSMQYYWETSHYRSNVGAMILARMYGVGDAPQDFGVELLPDTVDSHLAAMRLARDRYHREHPEETRMVRAVAAER</sequence>
<feature type="transmembrane region" description="Helical" evidence="1">
    <location>
        <begin position="12"/>
        <end position="32"/>
    </location>
</feature>